<comment type="caution">
    <text evidence="1">The sequence shown here is derived from an EMBL/GenBank/DDBJ whole genome shotgun (WGS) entry which is preliminary data.</text>
</comment>
<organism evidence="1 2">
    <name type="scientific">Entomophthora muscae</name>
    <dbReference type="NCBI Taxonomy" id="34485"/>
    <lineage>
        <taxon>Eukaryota</taxon>
        <taxon>Fungi</taxon>
        <taxon>Fungi incertae sedis</taxon>
        <taxon>Zoopagomycota</taxon>
        <taxon>Entomophthoromycotina</taxon>
        <taxon>Entomophthoromycetes</taxon>
        <taxon>Entomophthorales</taxon>
        <taxon>Entomophthoraceae</taxon>
        <taxon>Entomophthora</taxon>
    </lineage>
</organism>
<protein>
    <submittedName>
        <fullName evidence="1">Uncharacterized protein</fullName>
    </submittedName>
</protein>
<gene>
    <name evidence="1" type="ORF">DSO57_1000909</name>
</gene>
<proteinExistence type="predicted"/>
<reference evidence="1" key="1">
    <citation type="submission" date="2022-04" db="EMBL/GenBank/DDBJ databases">
        <title>Genome of the entomopathogenic fungus Entomophthora muscae.</title>
        <authorList>
            <person name="Elya C."/>
            <person name="Lovett B.R."/>
            <person name="Lee E."/>
            <person name="Macias A.M."/>
            <person name="Hajek A.E."/>
            <person name="De Bivort B.L."/>
            <person name="Kasson M.T."/>
            <person name="De Fine Licht H.H."/>
            <person name="Stajich J.E."/>
        </authorList>
    </citation>
    <scope>NUCLEOTIDE SEQUENCE</scope>
    <source>
        <strain evidence="1">Berkeley</strain>
    </source>
</reference>
<keyword evidence="2" id="KW-1185">Reference proteome</keyword>
<accession>A0ACC2TKS2</accession>
<dbReference type="EMBL" id="QTSX02002842">
    <property type="protein sequence ID" value="KAJ9074966.1"/>
    <property type="molecule type" value="Genomic_DNA"/>
</dbReference>
<name>A0ACC2TKS2_9FUNG</name>
<dbReference type="Proteomes" id="UP001165960">
    <property type="component" value="Unassembled WGS sequence"/>
</dbReference>
<evidence type="ECO:0000313" key="1">
    <source>
        <dbReference type="EMBL" id="KAJ9074966.1"/>
    </source>
</evidence>
<evidence type="ECO:0000313" key="2">
    <source>
        <dbReference type="Proteomes" id="UP001165960"/>
    </source>
</evidence>
<sequence length="230" mass="26183">MSEFWVSGKKYWCKFCRTFVYDNRACRQNHDSSQKHKDNVKKHLRSLEIKAGKASYSSSKTQVELDRINKSAAKQYAIDTGRNHASQPQLSYQSRMEARLQQEGSSSNNFFQLPPSSEHPQASGEDQASLPKIKIKTPPPVKIRAVLEARIGEWQVVPKSSEESKPAEEPEDENVPFDEDDLSTFRLSEKTYPGSNSNLLDGTNENEQAPVEMSSLFKKRKTTNRATRKK</sequence>